<dbReference type="GO" id="GO:0003723">
    <property type="term" value="F:RNA binding"/>
    <property type="evidence" value="ECO:0007669"/>
    <property type="project" value="UniProtKB-KW"/>
</dbReference>
<dbReference type="Gene3D" id="3.30.420.10">
    <property type="entry name" value="Ribonuclease H-like superfamily/Ribonuclease H"/>
    <property type="match status" value="3"/>
</dbReference>
<evidence type="ECO:0000256" key="1">
    <source>
        <dbReference type="ARBA" id="ARBA00001946"/>
    </source>
</evidence>
<keyword evidence="10" id="KW-0464">Manganese</keyword>
<evidence type="ECO:0000256" key="4">
    <source>
        <dbReference type="ARBA" id="ARBA00022759"/>
    </source>
</evidence>
<feature type="region of interest" description="Disordered" evidence="11">
    <location>
        <begin position="881"/>
        <end position="901"/>
    </location>
</feature>
<evidence type="ECO:0000259" key="12">
    <source>
        <dbReference type="PROSITE" id="PS51749"/>
    </source>
</evidence>
<dbReference type="EC" id="3.1.-.-" evidence="13"/>
<dbReference type="InterPro" id="IPR055228">
    <property type="entry name" value="Cas9_RuvC"/>
</dbReference>
<dbReference type="GO" id="GO:0016787">
    <property type="term" value="F:hydrolase activity"/>
    <property type="evidence" value="ECO:0007669"/>
    <property type="project" value="UniProtKB-KW"/>
</dbReference>
<evidence type="ECO:0000256" key="3">
    <source>
        <dbReference type="ARBA" id="ARBA00022723"/>
    </source>
</evidence>
<accession>A0A644X9Q7</accession>
<dbReference type="GO" id="GO:0051607">
    <property type="term" value="P:defense response to virus"/>
    <property type="evidence" value="ECO:0007669"/>
    <property type="project" value="UniProtKB-KW"/>
</dbReference>
<dbReference type="InterPro" id="IPR028629">
    <property type="entry name" value="Cas9"/>
</dbReference>
<evidence type="ECO:0000256" key="11">
    <source>
        <dbReference type="SAM" id="MobiDB-lite"/>
    </source>
</evidence>
<dbReference type="GO" id="GO:0003677">
    <property type="term" value="F:DNA binding"/>
    <property type="evidence" value="ECO:0007669"/>
    <property type="project" value="UniProtKB-KW"/>
</dbReference>
<evidence type="ECO:0000256" key="7">
    <source>
        <dbReference type="ARBA" id="ARBA00022884"/>
    </source>
</evidence>
<dbReference type="InterPro" id="IPR040619">
    <property type="entry name" value="Cas9_alpha-helical_lobe"/>
</dbReference>
<keyword evidence="7" id="KW-0694">RNA-binding</keyword>
<reference evidence="13" key="1">
    <citation type="submission" date="2019-08" db="EMBL/GenBank/DDBJ databases">
        <authorList>
            <person name="Kucharzyk K."/>
            <person name="Murdoch R.W."/>
            <person name="Higgins S."/>
            <person name="Loffler F."/>
        </authorList>
    </citation>
    <scope>NUCLEOTIDE SEQUENCE</scope>
</reference>
<sequence>MKHTIGLDIGIASVGWSVINLDKNRIEDLGVRIFPAPEHPKDGSSLAKQRREASGTRKRNQRKTARLQKIQALFREEKILTSLEIENILNAHSEKSPYELRTDALSRELSAPEWFRALYHIAKHRGFQSNKKIKAGSKEKEKEEGALLEGVKTNALLMAEKGYRTVGEMFFLDPKFTDHKRNKGGDYAHTVSQELLREEVELLFAEQKRLGNPHTSEIFRKSFIEAFTSRLPFAAPGQIESKIGFCTFEKNEKRAPRMSWSAERFILLGKVNNLRILDTFKGERPLTPVERENLINLAYKKAEVKYKDIRKAFSLEESSYFSGIRYSKEDARESCENGKFIALKGTHELRKEITEKLGKEAWETYESTPAILDEIALTLTLLKTEEDIRSDLESKKIPSVLIDAVIDLDFKSTINLSFRALCKILPFMESGFRYDEACEKAGYPYENAERTKLLPPDDFDDITNPVVKRSLHQTRKVLNAIIRKYGSPWSIHIELAREMGKSFDDRKKIQKMQDENRNERDRLKEDFISNFHREPSGTDLLKYRLWKEQNCCDPYVQLPVGPGIFEPKYIDPIRLFQQGDGTYAEIDHIIPYSRSLDNSYTNKILVLAEENRNKGNKTPGEYLFSSTNPERWDAFVAWVQSNIRNGKKRRNLLRESFTLEDSREMTERNLTDTRYITRYLANYLESRLQFSDPSPSSKKVHRINGGVTAALRGQWGLPKDREESHLHHALDAVVVAVTAPHLIERMTEYDRMRKAANFGPGQDRSSRNAPQPWAGFRKELLARLSENPAEEIGKIALPSYKQEEIESLRPIFVSHMPVRKATGAAHKETVRSLKLADSLGGTFVRTPLTKLKLADLENMVGKERDRKLYDALKERLSANDGKGEKAFGTSAPVFRKPTRDGNPGPIVRSIKIFSPGTSGVKVRGGLADNENLVRVDIYSFKNKFSLVPHYVDDIARGVLRKKGILAHKDENNWEPITHEHKFLFSLFPNDLVEVLQRNDDSVLGYYRTVDRDNGRLTLASHDGKEEDIRVSMRTCKSIRKFQVGLLGDYHEVKKEKMPSGKPVHELA</sequence>
<keyword evidence="8" id="KW-0051">Antiviral defense</keyword>
<comment type="cofactor">
    <cofactor evidence="1">
        <name>Mg(2+)</name>
        <dbReference type="ChEBI" id="CHEBI:18420"/>
    </cofactor>
</comment>
<evidence type="ECO:0000256" key="5">
    <source>
        <dbReference type="ARBA" id="ARBA00022801"/>
    </source>
</evidence>
<proteinExistence type="inferred from homology"/>
<keyword evidence="5 13" id="KW-0378">Hydrolase</keyword>
<dbReference type="InterPro" id="IPR033114">
    <property type="entry name" value="HNH_CAS9"/>
</dbReference>
<dbReference type="InterPro" id="IPR036397">
    <property type="entry name" value="RNaseH_sf"/>
</dbReference>
<feature type="region of interest" description="Disordered" evidence="11">
    <location>
        <begin position="37"/>
        <end position="62"/>
    </location>
</feature>
<evidence type="ECO:0000256" key="9">
    <source>
        <dbReference type="ARBA" id="ARBA00023125"/>
    </source>
</evidence>
<dbReference type="Pfam" id="PF13395">
    <property type="entry name" value="HNH_4"/>
    <property type="match status" value="1"/>
</dbReference>
<dbReference type="EMBL" id="VSSQ01002003">
    <property type="protein sequence ID" value="MPM12647.1"/>
    <property type="molecule type" value="Genomic_DNA"/>
</dbReference>
<keyword evidence="6" id="KW-0460">Magnesium</keyword>
<dbReference type="GO" id="GO:0004519">
    <property type="term" value="F:endonuclease activity"/>
    <property type="evidence" value="ECO:0007669"/>
    <property type="project" value="UniProtKB-KW"/>
</dbReference>
<evidence type="ECO:0000256" key="8">
    <source>
        <dbReference type="ARBA" id="ARBA00023118"/>
    </source>
</evidence>
<dbReference type="PROSITE" id="PS51749">
    <property type="entry name" value="HNH_CAS9"/>
    <property type="match status" value="1"/>
</dbReference>
<dbReference type="NCBIfam" id="TIGR01865">
    <property type="entry name" value="cas_Csn1"/>
    <property type="match status" value="1"/>
</dbReference>
<keyword evidence="2" id="KW-0540">Nuclease</keyword>
<keyword evidence="9" id="KW-0238">DNA-binding</keyword>
<dbReference type="GO" id="GO:0046872">
    <property type="term" value="F:metal ion binding"/>
    <property type="evidence" value="ECO:0007669"/>
    <property type="project" value="UniProtKB-KW"/>
</dbReference>
<evidence type="ECO:0000256" key="2">
    <source>
        <dbReference type="ARBA" id="ARBA00022722"/>
    </source>
</evidence>
<dbReference type="Pfam" id="PF22702">
    <property type="entry name" value="Cas9_RuvC"/>
    <property type="match status" value="1"/>
</dbReference>
<feature type="domain" description="HNH Cas9-type" evidence="12">
    <location>
        <begin position="502"/>
        <end position="670"/>
    </location>
</feature>
<dbReference type="Pfam" id="PF18470">
    <property type="entry name" value="Cas9_a"/>
    <property type="match status" value="1"/>
</dbReference>
<comment type="caution">
    <text evidence="13">The sequence shown here is derived from an EMBL/GenBank/DDBJ whole genome shotgun (WGS) entry which is preliminary data.</text>
</comment>
<evidence type="ECO:0000256" key="10">
    <source>
        <dbReference type="ARBA" id="ARBA00023211"/>
    </source>
</evidence>
<dbReference type="AlphaFoldDB" id="A0A644X9Q7"/>
<name>A0A644X9Q7_9ZZZZ</name>
<keyword evidence="3" id="KW-0479">Metal-binding</keyword>
<evidence type="ECO:0000256" key="6">
    <source>
        <dbReference type="ARBA" id="ARBA00022842"/>
    </source>
</evidence>
<dbReference type="HAMAP" id="MF_01480">
    <property type="entry name" value="Cas9"/>
    <property type="match status" value="1"/>
</dbReference>
<dbReference type="InterPro" id="IPR003615">
    <property type="entry name" value="HNH_nuc"/>
</dbReference>
<gene>
    <name evidence="13" type="primary">cas9_4</name>
    <name evidence="13" type="ORF">SDC9_59001</name>
</gene>
<keyword evidence="4 13" id="KW-0255">Endonuclease</keyword>
<organism evidence="13">
    <name type="scientific">bioreactor metagenome</name>
    <dbReference type="NCBI Taxonomy" id="1076179"/>
    <lineage>
        <taxon>unclassified sequences</taxon>
        <taxon>metagenomes</taxon>
        <taxon>ecological metagenomes</taxon>
    </lineage>
</organism>
<evidence type="ECO:0000313" key="13">
    <source>
        <dbReference type="EMBL" id="MPM12647.1"/>
    </source>
</evidence>
<dbReference type="Gene3D" id="1.10.30.50">
    <property type="match status" value="1"/>
</dbReference>
<protein>
    <submittedName>
        <fullName evidence="13">CRISPR-associated endonuclease Cas9</fullName>
        <ecNumber evidence="13">3.1.-.-</ecNumber>
    </submittedName>
</protein>